<protein>
    <submittedName>
        <fullName evidence="3">Uncharacterized protein</fullName>
    </submittedName>
</protein>
<name>A0A914WI47_9BILA</name>
<keyword evidence="1" id="KW-1133">Transmembrane helix</keyword>
<dbReference type="PANTHER" id="PTHR40288:SF1">
    <property type="entry name" value="EXPERA DOMAIN-CONTAINING PROTEIN"/>
    <property type="match status" value="1"/>
</dbReference>
<dbReference type="PANTHER" id="PTHR40288">
    <property type="entry name" value="PROTEIN CBG16535-RELATED"/>
    <property type="match status" value="1"/>
</dbReference>
<feature type="transmembrane region" description="Helical" evidence="1">
    <location>
        <begin position="27"/>
        <end position="53"/>
    </location>
</feature>
<evidence type="ECO:0000256" key="1">
    <source>
        <dbReference type="SAM" id="Phobius"/>
    </source>
</evidence>
<sequence>MRFCWLFEIGDERTHIIWLFWVNNRTISAVLGFLQLTIAVVSLYQHVFSVVYFQHIFFCQSNITADATLTEHFLAYDIIIFDYGLMHRVLGTTECVANYLDGGYMRGLWCLEQMTALLTMYAGLYCFPRYTWMLWPALLVQSSYALGLAVLTMATAPKLLEAIGGKVTEALFLRLSIFIGGILVNWLFTLTLWHHYWFVDDRLHGRHRQVFQI</sequence>
<proteinExistence type="predicted"/>
<keyword evidence="1" id="KW-0812">Transmembrane</keyword>
<accession>A0A914WI47</accession>
<keyword evidence="2" id="KW-1185">Reference proteome</keyword>
<feature type="transmembrane region" description="Helical" evidence="1">
    <location>
        <begin position="138"/>
        <end position="160"/>
    </location>
</feature>
<keyword evidence="1" id="KW-0472">Membrane</keyword>
<organism evidence="2 3">
    <name type="scientific">Plectus sambesii</name>
    <dbReference type="NCBI Taxonomy" id="2011161"/>
    <lineage>
        <taxon>Eukaryota</taxon>
        <taxon>Metazoa</taxon>
        <taxon>Ecdysozoa</taxon>
        <taxon>Nematoda</taxon>
        <taxon>Chromadorea</taxon>
        <taxon>Plectida</taxon>
        <taxon>Plectina</taxon>
        <taxon>Plectoidea</taxon>
        <taxon>Plectidae</taxon>
        <taxon>Plectus</taxon>
    </lineage>
</organism>
<evidence type="ECO:0000313" key="3">
    <source>
        <dbReference type="WBParaSite" id="PSAMB.scaffold396size53367.g5487.t1"/>
    </source>
</evidence>
<feature type="transmembrane region" description="Helical" evidence="1">
    <location>
        <begin position="114"/>
        <end position="132"/>
    </location>
</feature>
<dbReference type="WBParaSite" id="PSAMB.scaffold396size53367.g5487.t1">
    <property type="protein sequence ID" value="PSAMB.scaffold396size53367.g5487.t1"/>
    <property type="gene ID" value="PSAMB.scaffold396size53367.g5487"/>
</dbReference>
<dbReference type="AlphaFoldDB" id="A0A914WI47"/>
<dbReference type="Proteomes" id="UP000887566">
    <property type="component" value="Unplaced"/>
</dbReference>
<reference evidence="3" key="1">
    <citation type="submission" date="2022-11" db="UniProtKB">
        <authorList>
            <consortium name="WormBaseParasite"/>
        </authorList>
    </citation>
    <scope>IDENTIFICATION</scope>
</reference>
<feature type="transmembrane region" description="Helical" evidence="1">
    <location>
        <begin position="172"/>
        <end position="193"/>
    </location>
</feature>
<evidence type="ECO:0000313" key="2">
    <source>
        <dbReference type="Proteomes" id="UP000887566"/>
    </source>
</evidence>